<dbReference type="AlphaFoldDB" id="A0A1R4FP69"/>
<keyword evidence="3" id="KW-1185">Reference proteome</keyword>
<reference evidence="2 3" key="1">
    <citation type="submission" date="2017-02" db="EMBL/GenBank/DDBJ databases">
        <authorList>
            <person name="Peterson S.W."/>
        </authorList>
    </citation>
    <scope>NUCLEOTIDE SEQUENCE [LARGE SCALE GENOMIC DNA]</scope>
    <source>
        <strain evidence="2 3">B Ar 00.02</strain>
    </source>
</reference>
<evidence type="ECO:0000313" key="3">
    <source>
        <dbReference type="Proteomes" id="UP000195913"/>
    </source>
</evidence>
<feature type="transmembrane region" description="Helical" evidence="1">
    <location>
        <begin position="14"/>
        <end position="35"/>
    </location>
</feature>
<dbReference type="Proteomes" id="UP000195913">
    <property type="component" value="Unassembled WGS sequence"/>
</dbReference>
<evidence type="ECO:0000256" key="1">
    <source>
        <dbReference type="SAM" id="Phobius"/>
    </source>
</evidence>
<feature type="transmembrane region" description="Helical" evidence="1">
    <location>
        <begin position="76"/>
        <end position="94"/>
    </location>
</feature>
<accession>A0A1R4FP69</accession>
<keyword evidence="1" id="KW-0812">Transmembrane</keyword>
<protein>
    <submittedName>
        <fullName evidence="2">Uncharacterized protein</fullName>
    </submittedName>
</protein>
<gene>
    <name evidence="2" type="ORF">FM101_04985</name>
</gene>
<sequence>MSAESLEVNPAEGLVIRTVLLLAASLGIMAFLMLVPQRESPGLAMVGRHTLPVFLLHGFIVLGAELYLPAVLARNNVVALAFVLTLTAATVLLTSGPRTNAVMRTISGYFFKPSTQQATNKNSKLQTASS</sequence>
<feature type="transmembrane region" description="Helical" evidence="1">
    <location>
        <begin position="51"/>
        <end position="70"/>
    </location>
</feature>
<organism evidence="2 3">
    <name type="scientific">Arthrobacter rhombi</name>
    <dbReference type="NCBI Taxonomy" id="71253"/>
    <lineage>
        <taxon>Bacteria</taxon>
        <taxon>Bacillati</taxon>
        <taxon>Actinomycetota</taxon>
        <taxon>Actinomycetes</taxon>
        <taxon>Micrococcales</taxon>
        <taxon>Micrococcaceae</taxon>
        <taxon>Arthrobacter</taxon>
    </lineage>
</organism>
<name>A0A1R4FP69_9MICC</name>
<evidence type="ECO:0000313" key="2">
    <source>
        <dbReference type="EMBL" id="SJM57679.1"/>
    </source>
</evidence>
<proteinExistence type="predicted"/>
<dbReference type="EMBL" id="FUHW01000021">
    <property type="protein sequence ID" value="SJM57679.1"/>
    <property type="molecule type" value="Genomic_DNA"/>
</dbReference>
<keyword evidence="1" id="KW-0472">Membrane</keyword>
<keyword evidence="1" id="KW-1133">Transmembrane helix</keyword>